<dbReference type="InterPro" id="IPR008775">
    <property type="entry name" value="Phytyl_CoA_dOase-like"/>
</dbReference>
<dbReference type="GO" id="GO:0001561">
    <property type="term" value="P:fatty acid alpha-oxidation"/>
    <property type="evidence" value="ECO:0007669"/>
    <property type="project" value="InterPro"/>
</dbReference>
<dbReference type="RefSeq" id="WP_109642308.1">
    <property type="nucleotide sequence ID" value="NZ_QGHB01000023.1"/>
</dbReference>
<name>A0A316HL26_9PSEU</name>
<keyword evidence="1" id="KW-0560">Oxidoreductase</keyword>
<evidence type="ECO:0000313" key="2">
    <source>
        <dbReference type="Proteomes" id="UP000246005"/>
    </source>
</evidence>
<protein>
    <submittedName>
        <fullName evidence="1">Ectoine hydroxylase-related dioxygenase (Phytanoyl-CoA dioxygenase family)</fullName>
    </submittedName>
</protein>
<dbReference type="PANTHER" id="PTHR21308">
    <property type="entry name" value="PHYTANOYL-COA ALPHA-HYDROXYLASE"/>
    <property type="match status" value="1"/>
</dbReference>
<gene>
    <name evidence="1" type="ORF">C8D88_12345</name>
</gene>
<dbReference type="Pfam" id="PF05721">
    <property type="entry name" value="PhyH"/>
    <property type="match status" value="1"/>
</dbReference>
<evidence type="ECO:0000313" key="1">
    <source>
        <dbReference type="EMBL" id="PWK80681.1"/>
    </source>
</evidence>
<organism evidence="1 2">
    <name type="scientific">Lentzea atacamensis</name>
    <dbReference type="NCBI Taxonomy" id="531938"/>
    <lineage>
        <taxon>Bacteria</taxon>
        <taxon>Bacillati</taxon>
        <taxon>Actinomycetota</taxon>
        <taxon>Actinomycetes</taxon>
        <taxon>Pseudonocardiales</taxon>
        <taxon>Pseudonocardiaceae</taxon>
        <taxon>Lentzea</taxon>
    </lineage>
</organism>
<dbReference type="PANTHER" id="PTHR21308:SF8">
    <property type="entry name" value="PHYTANOYL-COA DIOXYGENASE FAMILY PROTEIN (AFU_ORTHOLOGUE AFUA_2G09620)"/>
    <property type="match status" value="1"/>
</dbReference>
<keyword evidence="1" id="KW-0223">Dioxygenase</keyword>
<sequence>MSAPLFQSPNWFSSADCDLASFRAVVEQVTDIGDYPHADSVDQGVLIYGEKCDATALAGAGRAEVQAELANALGTGPGVVVFKRAFTADVVDRASAVFFDLIDRQKSSAVSTGDHFAAPGSNDRLWSAIEKLAIVDPETFCDYFSNDVIALVSTAWLGPNYQIVSEPNSVNPGSRPQVGHRDYHLGLMDIDYASRFPAHVHRFSSALTLQAAVAQVDMPIETGPTMYLPHSQKFDPGYLAVNLPDFQQWFTEKRSQLPLDKGDVVFFNPAVMHGAGANRTTDVKRMANLLQISSAFGRAAATVDTESIVAAIYPVLRARRAAGVGDVYVENVLTAAAEGYPFPTNLDRDKPIGSLFPESQLDLAKRALADEWDQDRLVTALAEQAERRRSSLAK</sequence>
<dbReference type="GO" id="GO:0048244">
    <property type="term" value="F:phytanoyl-CoA dioxygenase activity"/>
    <property type="evidence" value="ECO:0007669"/>
    <property type="project" value="InterPro"/>
</dbReference>
<dbReference type="Proteomes" id="UP000246005">
    <property type="component" value="Unassembled WGS sequence"/>
</dbReference>
<dbReference type="AlphaFoldDB" id="A0A316HL26"/>
<dbReference type="Gene3D" id="2.60.120.620">
    <property type="entry name" value="q2cbj1_9rhob like domain"/>
    <property type="match status" value="1"/>
</dbReference>
<accession>A0A316HL26</accession>
<reference evidence="1 2" key="1">
    <citation type="submission" date="2018-05" db="EMBL/GenBank/DDBJ databases">
        <title>Genomic Encyclopedia of Type Strains, Phase IV (KMG-IV): sequencing the most valuable type-strain genomes for metagenomic binning, comparative biology and taxonomic classification.</title>
        <authorList>
            <person name="Goeker M."/>
        </authorList>
    </citation>
    <scope>NUCLEOTIDE SEQUENCE [LARGE SCALE GENOMIC DNA]</scope>
    <source>
        <strain evidence="1 2">DSM 45480</strain>
    </source>
</reference>
<comment type="caution">
    <text evidence="1">The sequence shown here is derived from an EMBL/GenBank/DDBJ whole genome shotgun (WGS) entry which is preliminary data.</text>
</comment>
<dbReference type="SUPFAM" id="SSF51197">
    <property type="entry name" value="Clavaminate synthase-like"/>
    <property type="match status" value="1"/>
</dbReference>
<proteinExistence type="predicted"/>
<dbReference type="InterPro" id="IPR047128">
    <property type="entry name" value="PhyH"/>
</dbReference>
<dbReference type="EMBL" id="QGHB01000023">
    <property type="protein sequence ID" value="PWK80681.1"/>
    <property type="molecule type" value="Genomic_DNA"/>
</dbReference>